<sequence length="211" mass="24274">MSQLHAKNISIHLEEMQLRWKYREAIVPTFESSRAARVSRDINESFNSFQEYLNIRNRLCFQYFFMATKNNVSAASCRLHVLHNQSQKSTDNKRSETCSSHYVIRANKTLAPYYCQWRHRGSARDPHPFCTSGDTPVRSSNSRLHASTRSEDKVVIPKIATIEATLQHFSCQFSICFLLVSIFPSFFSLLLFILPCPVFATVPACIRASQQ</sequence>
<proteinExistence type="predicted"/>
<keyword evidence="2" id="KW-1185">Reference proteome</keyword>
<evidence type="ECO:0000313" key="2">
    <source>
        <dbReference type="Proteomes" id="UP000326582"/>
    </source>
</evidence>
<reference evidence="2" key="1">
    <citation type="journal article" date="2019" name="MBio">
        <title>Comparative genomics for the elucidation of multidrug resistance (MDR) in Candida lusitaniae.</title>
        <authorList>
            <person name="Kannan A."/>
            <person name="Asner S.A."/>
            <person name="Trachsel E."/>
            <person name="Kelly S."/>
            <person name="Parker J."/>
            <person name="Sanglard D."/>
        </authorList>
    </citation>
    <scope>NUCLEOTIDE SEQUENCE [LARGE SCALE GENOMIC DNA]</scope>
    <source>
        <strain evidence="2">P1</strain>
    </source>
</reference>
<gene>
    <name evidence="1" type="ORF">EJF14_10384</name>
</gene>
<accession>A0ACD0WCP4</accession>
<evidence type="ECO:0000313" key="1">
    <source>
        <dbReference type="EMBL" id="QFZ25293.1"/>
    </source>
</evidence>
<name>A0ACD0WCP4_CLALS</name>
<protein>
    <submittedName>
        <fullName evidence="1">Uncharacterized protein</fullName>
    </submittedName>
</protein>
<organism evidence="1 2">
    <name type="scientific">Clavispora lusitaniae</name>
    <name type="common">Candida lusitaniae</name>
    <dbReference type="NCBI Taxonomy" id="36911"/>
    <lineage>
        <taxon>Eukaryota</taxon>
        <taxon>Fungi</taxon>
        <taxon>Dikarya</taxon>
        <taxon>Ascomycota</taxon>
        <taxon>Saccharomycotina</taxon>
        <taxon>Pichiomycetes</taxon>
        <taxon>Metschnikowiaceae</taxon>
        <taxon>Clavispora</taxon>
    </lineage>
</organism>
<dbReference type="Proteomes" id="UP000326582">
    <property type="component" value="Chromosome 1"/>
</dbReference>
<dbReference type="EMBL" id="CP038484">
    <property type="protein sequence ID" value="QFZ25293.1"/>
    <property type="molecule type" value="Genomic_DNA"/>
</dbReference>